<comment type="caution">
    <text evidence="2">The sequence shown here is derived from an EMBL/GenBank/DDBJ whole genome shotgun (WGS) entry which is preliminary data.</text>
</comment>
<feature type="signal peptide" evidence="1">
    <location>
        <begin position="1"/>
        <end position="31"/>
    </location>
</feature>
<dbReference type="eggNOG" id="COG1840">
    <property type="taxonomic scope" value="Bacteria"/>
</dbReference>
<organism evidence="2 3">
    <name type="scientific">Knoellia subterranea KCTC 19937</name>
    <dbReference type="NCBI Taxonomy" id="1385521"/>
    <lineage>
        <taxon>Bacteria</taxon>
        <taxon>Bacillati</taxon>
        <taxon>Actinomycetota</taxon>
        <taxon>Actinomycetes</taxon>
        <taxon>Micrococcales</taxon>
        <taxon>Intrasporangiaceae</taxon>
        <taxon>Knoellia</taxon>
    </lineage>
</organism>
<sequence length="581" mass="59083">MVNRLRAVGASLLLSVLTLVGVIAAAPPTQAVPTTPGAFRSLQPARLLDTRTGIGAAAVKIPARGTLRLQVTGRGGVGATGTVSAAVLNVTVVAPSASGYITAYPDGAGRPNASNVNFGSNQTIANLGAVRVGTNGRVAFYNGSEGSIHLLVDVSGYYLSGTPSAAGAFRSLQPARLLDTRTGIGAAAVKIPARGTLRLQVTGRGGVGATGTVSAAALNVTVASPTMSGYITAYPDGAARPNASNVNFGAGQTIANLGAVRVGTNGRVAFYNGSEGSIHLLVDVSGSYNAGTATAEGTFRSLQPARLLDTRGGVGGTTVPPRGTLQLQVTGLGGVGATGSVSAAALNVTVVSPSESGYITAYPAGAARPNASQVNFGPGQTIANLGMVRVGSNGKVSLYNGSEGTIELLADVSGYHVQPVTYRTFGAGTKRVGIDIAAGTYRLRTQPSYCYWERLSGFSGEFEDIIANNFTSVRDVVTIEPTDAGFSSDDCGTWTSDLSRVTASPTSGFGAGMMIVNTDVAPGLWRAPGGSECYWERVSGFTHEFDELLANDYGPTGPTVSIDASDAGFFSEDCGTWTKIG</sequence>
<proteinExistence type="predicted"/>
<reference evidence="2 3" key="1">
    <citation type="submission" date="2013-08" db="EMBL/GenBank/DDBJ databases">
        <title>The genome sequence of Knoellia subterranea.</title>
        <authorList>
            <person name="Zhu W."/>
            <person name="Wang G."/>
        </authorList>
    </citation>
    <scope>NUCLEOTIDE SEQUENCE [LARGE SCALE GENOMIC DNA]</scope>
    <source>
        <strain evidence="2 3">KCTC 19937</strain>
    </source>
</reference>
<dbReference type="eggNOG" id="COG5184">
    <property type="taxonomic scope" value="Bacteria"/>
</dbReference>
<keyword evidence="1" id="KW-0732">Signal</keyword>
<evidence type="ECO:0000313" key="2">
    <source>
        <dbReference type="EMBL" id="KGN37643.1"/>
    </source>
</evidence>
<dbReference type="OrthoDB" id="4855196at2"/>
<dbReference type="AlphaFoldDB" id="A0A0A0JKM6"/>
<evidence type="ECO:0000313" key="3">
    <source>
        <dbReference type="Proteomes" id="UP000030011"/>
    </source>
</evidence>
<name>A0A0A0JKM6_9MICO</name>
<feature type="chain" id="PRO_5038377168" evidence="1">
    <location>
        <begin position="32"/>
        <end position="581"/>
    </location>
</feature>
<dbReference type="Proteomes" id="UP000030011">
    <property type="component" value="Unassembled WGS sequence"/>
</dbReference>
<dbReference type="STRING" id="1385521.N803_11340"/>
<dbReference type="EMBL" id="AVPK01000004">
    <property type="protein sequence ID" value="KGN37643.1"/>
    <property type="molecule type" value="Genomic_DNA"/>
</dbReference>
<evidence type="ECO:0000256" key="1">
    <source>
        <dbReference type="SAM" id="SignalP"/>
    </source>
</evidence>
<gene>
    <name evidence="2" type="ORF">N803_11340</name>
</gene>
<accession>A0A0A0JKM6</accession>
<dbReference type="RefSeq" id="WP_035904039.1">
    <property type="nucleotide sequence ID" value="NZ_AVPK01000004.1"/>
</dbReference>
<keyword evidence="3" id="KW-1185">Reference proteome</keyword>
<protein>
    <submittedName>
        <fullName evidence="2">Uncharacterized protein</fullName>
    </submittedName>
</protein>